<dbReference type="PANTHER" id="PTHR19857:SF8">
    <property type="entry name" value="ANGIO-ASSOCIATED MIGRATORY CELL PROTEIN"/>
    <property type="match status" value="1"/>
</dbReference>
<organism evidence="6 7">
    <name type="scientific">Canna indica</name>
    <name type="common">Indian-shot</name>
    <dbReference type="NCBI Taxonomy" id="4628"/>
    <lineage>
        <taxon>Eukaryota</taxon>
        <taxon>Viridiplantae</taxon>
        <taxon>Streptophyta</taxon>
        <taxon>Embryophyta</taxon>
        <taxon>Tracheophyta</taxon>
        <taxon>Spermatophyta</taxon>
        <taxon>Magnoliopsida</taxon>
        <taxon>Liliopsida</taxon>
        <taxon>Zingiberales</taxon>
        <taxon>Cannaceae</taxon>
        <taxon>Canna</taxon>
    </lineage>
</organism>
<dbReference type="InterPro" id="IPR001680">
    <property type="entry name" value="WD40_rpt"/>
</dbReference>
<dbReference type="Proteomes" id="UP001327560">
    <property type="component" value="Chromosome 7"/>
</dbReference>
<dbReference type="InterPro" id="IPR051179">
    <property type="entry name" value="WD_repeat_multifunction"/>
</dbReference>
<dbReference type="CDD" id="cd00200">
    <property type="entry name" value="WD40"/>
    <property type="match status" value="1"/>
</dbReference>
<evidence type="ECO:0000313" key="6">
    <source>
        <dbReference type="EMBL" id="WOL12705.1"/>
    </source>
</evidence>
<dbReference type="PROSITE" id="PS50294">
    <property type="entry name" value="WD_REPEATS_REGION"/>
    <property type="match status" value="5"/>
</dbReference>
<dbReference type="SMART" id="SM00320">
    <property type="entry name" value="WD40"/>
    <property type="match status" value="8"/>
</dbReference>
<dbReference type="InterPro" id="IPR011047">
    <property type="entry name" value="Quinoprotein_ADH-like_sf"/>
</dbReference>
<evidence type="ECO:0000313" key="7">
    <source>
        <dbReference type="Proteomes" id="UP001327560"/>
    </source>
</evidence>
<keyword evidence="2" id="KW-0963">Cytoplasm</keyword>
<gene>
    <name evidence="6" type="ORF">Cni_G21472</name>
</gene>
<feature type="repeat" description="WD" evidence="5">
    <location>
        <begin position="128"/>
        <end position="169"/>
    </location>
</feature>
<keyword evidence="4" id="KW-0677">Repeat</keyword>
<keyword evidence="3 5" id="KW-0853">WD repeat</keyword>
<dbReference type="PROSITE" id="PS50082">
    <property type="entry name" value="WD_REPEATS_2"/>
    <property type="match status" value="8"/>
</dbReference>
<dbReference type="InterPro" id="IPR020472">
    <property type="entry name" value="WD40_PAC1"/>
</dbReference>
<feature type="repeat" description="WD" evidence="5">
    <location>
        <begin position="382"/>
        <end position="419"/>
    </location>
</feature>
<dbReference type="GO" id="GO:0005737">
    <property type="term" value="C:cytoplasm"/>
    <property type="evidence" value="ECO:0007669"/>
    <property type="project" value="UniProtKB-SubCell"/>
</dbReference>
<accession>A0AAQ3QLP7</accession>
<feature type="repeat" description="WD" evidence="5">
    <location>
        <begin position="340"/>
        <end position="381"/>
    </location>
</feature>
<dbReference type="PANTHER" id="PTHR19857">
    <property type="entry name" value="MITOCHONDRIAL DIVISION PROTEIN 1-RELATED"/>
    <property type="match status" value="1"/>
</dbReference>
<dbReference type="FunFam" id="2.130.10.10:FF:000074">
    <property type="entry name" value="Angio-associated migratory cell protein-like protein"/>
    <property type="match status" value="1"/>
</dbReference>
<comment type="subcellular location">
    <subcellularLocation>
        <location evidence="1">Cytoplasm</location>
    </subcellularLocation>
</comment>
<dbReference type="Pfam" id="PF00400">
    <property type="entry name" value="WD40"/>
    <property type="match status" value="8"/>
</dbReference>
<keyword evidence="7" id="KW-1185">Reference proteome</keyword>
<evidence type="ECO:0000256" key="4">
    <source>
        <dbReference type="ARBA" id="ARBA00022737"/>
    </source>
</evidence>
<dbReference type="PRINTS" id="PR00320">
    <property type="entry name" value="GPROTEINBRPT"/>
</dbReference>
<feature type="repeat" description="WD" evidence="5">
    <location>
        <begin position="299"/>
        <end position="340"/>
    </location>
</feature>
<feature type="repeat" description="WD" evidence="5">
    <location>
        <begin position="212"/>
        <end position="253"/>
    </location>
</feature>
<evidence type="ECO:0000256" key="3">
    <source>
        <dbReference type="ARBA" id="ARBA00022574"/>
    </source>
</evidence>
<evidence type="ECO:0000256" key="1">
    <source>
        <dbReference type="ARBA" id="ARBA00004496"/>
    </source>
</evidence>
<evidence type="ECO:0000256" key="5">
    <source>
        <dbReference type="PROSITE-ProRule" id="PRU00221"/>
    </source>
</evidence>
<reference evidence="6 7" key="1">
    <citation type="submission" date="2023-10" db="EMBL/GenBank/DDBJ databases">
        <title>Chromosome-scale genome assembly provides insights into flower coloration mechanisms of Canna indica.</title>
        <authorList>
            <person name="Li C."/>
        </authorList>
    </citation>
    <scope>NUCLEOTIDE SEQUENCE [LARGE SCALE GENOMIC DNA]</scope>
    <source>
        <tissue evidence="6">Flower</tissue>
    </source>
</reference>
<dbReference type="InterPro" id="IPR019775">
    <property type="entry name" value="WD40_repeat_CS"/>
</dbReference>
<dbReference type="InterPro" id="IPR015943">
    <property type="entry name" value="WD40/YVTN_repeat-like_dom_sf"/>
</dbReference>
<feature type="repeat" description="WD" evidence="5">
    <location>
        <begin position="85"/>
        <end position="119"/>
    </location>
</feature>
<name>A0AAQ3QLP7_9LILI</name>
<feature type="repeat" description="WD" evidence="5">
    <location>
        <begin position="257"/>
        <end position="298"/>
    </location>
</feature>
<proteinExistence type="predicted"/>
<dbReference type="Gene3D" id="2.130.10.10">
    <property type="entry name" value="YVTN repeat-like/Quinoprotein amine dehydrogenase"/>
    <property type="match status" value="1"/>
</dbReference>
<sequence>MVHMQRRKTLAKPSCPQRSRTWYLEMSIHSGHGAGDESDDEGEVFLDEQDIIGEIPIDEEDLPDQDEEMDSEGDIEEADDSAYTFKGHSDEIYTVACSPTNPSLVATGGKDDRGFLWKIGSADAGLELQGHQDTVSTVAFSFDGQLLATGSFDGLIHVWDTTSGSLKCTLEGSGEGFEWVKWHPRGHLIIAGSEDTNVWMWNADKSTLLKTFSGHGSSVTCGDFTPDGKVICTGSDDASLRIWNPKTGECIHVVRGHPYHTDGLTCLSITSDSSIAVTGSKDSSVHLVNIATGRAISSLTAHSNSVEFIGIAPSAPWAATGGMDQKLIIWDLQRSAVRFACDHEEGVTCLTWLGTSHYVASGCVDGKIRIWDSLSGNCVRTFSGHTDTIQALTVTADGNSLVSVSDDGTARVFIVSEFR</sequence>
<dbReference type="EMBL" id="CP136896">
    <property type="protein sequence ID" value="WOL12705.1"/>
    <property type="molecule type" value="Genomic_DNA"/>
</dbReference>
<protein>
    <submittedName>
        <fullName evidence="6">Angio-associated migratory cell protein isoform X1</fullName>
    </submittedName>
</protein>
<dbReference type="SUPFAM" id="SSF50998">
    <property type="entry name" value="Quinoprotein alcohol dehydrogenase-like"/>
    <property type="match status" value="1"/>
</dbReference>
<dbReference type="AlphaFoldDB" id="A0AAQ3QLP7"/>
<dbReference type="PROSITE" id="PS00678">
    <property type="entry name" value="WD_REPEATS_1"/>
    <property type="match status" value="2"/>
</dbReference>
<feature type="repeat" description="WD" evidence="5">
    <location>
        <begin position="170"/>
        <end position="211"/>
    </location>
</feature>
<evidence type="ECO:0000256" key="2">
    <source>
        <dbReference type="ARBA" id="ARBA00022490"/>
    </source>
</evidence>